<evidence type="ECO:0000313" key="1">
    <source>
        <dbReference type="EMBL" id="PNY18839.1"/>
    </source>
</evidence>
<dbReference type="EMBL" id="NRSZ01001306">
    <property type="protein sequence ID" value="PNY18839.1"/>
    <property type="molecule type" value="Genomic_DNA"/>
</dbReference>
<comment type="caution">
    <text evidence="1">The sequence shown here is derived from an EMBL/GenBank/DDBJ whole genome shotgun (WGS) entry which is preliminary data.</text>
</comment>
<reference evidence="1 2" key="1">
    <citation type="submission" date="2017-08" db="EMBL/GenBank/DDBJ databases">
        <title>Harnessing the power of phylogenomics to disentangle the directionality and signatures of interkingdom host jumping in the parasitic fungal genus Tolypocladium.</title>
        <authorList>
            <person name="Quandt C.A."/>
            <person name="Patterson W."/>
            <person name="Spatafora J.W."/>
        </authorList>
    </citation>
    <scope>NUCLEOTIDE SEQUENCE [LARGE SCALE GENOMIC DNA]</scope>
    <source>
        <strain evidence="1 2">CBS 113982</strain>
    </source>
</reference>
<keyword evidence="2" id="KW-1185">Reference proteome</keyword>
<dbReference type="AlphaFoldDB" id="A0A2K3PU91"/>
<gene>
    <name evidence="1" type="ORF">TCAP_07495</name>
</gene>
<dbReference type="Proteomes" id="UP000236621">
    <property type="component" value="Unassembled WGS sequence"/>
</dbReference>
<sequence>MAFKDGTQAEGEAFFKTLLDIGPLVNMARTMPYRESIRSPRGEAAAAEGREFRNIGDGSGVIFDIFSHQKICKVAGDATAFSSRCNFYHASSIFSWDDAATDKEVRQINRKIIGLFREKGFQGGSGQYNNYDGGES</sequence>
<name>A0A2K3PU91_9HYPO</name>
<accession>A0A2K3PU91</accession>
<organism evidence="1 2">
    <name type="scientific">Tolypocladium capitatum</name>
    <dbReference type="NCBI Taxonomy" id="45235"/>
    <lineage>
        <taxon>Eukaryota</taxon>
        <taxon>Fungi</taxon>
        <taxon>Dikarya</taxon>
        <taxon>Ascomycota</taxon>
        <taxon>Pezizomycotina</taxon>
        <taxon>Sordariomycetes</taxon>
        <taxon>Hypocreomycetidae</taxon>
        <taxon>Hypocreales</taxon>
        <taxon>Ophiocordycipitaceae</taxon>
        <taxon>Tolypocladium</taxon>
    </lineage>
</organism>
<dbReference type="OrthoDB" id="415825at2759"/>
<protein>
    <submittedName>
        <fullName evidence="1">FAD-linked oxidoreductase</fullName>
    </submittedName>
</protein>
<proteinExistence type="predicted"/>
<dbReference type="STRING" id="45235.A0A2K3PU91"/>
<evidence type="ECO:0000313" key="2">
    <source>
        <dbReference type="Proteomes" id="UP000236621"/>
    </source>
</evidence>
<dbReference type="Gene3D" id="3.40.462.20">
    <property type="match status" value="1"/>
</dbReference>